<evidence type="ECO:0000313" key="3">
    <source>
        <dbReference type="EMBL" id="MDX8032970.1"/>
    </source>
</evidence>
<accession>A0ABU4T480</accession>
<reference evidence="3 4" key="1">
    <citation type="submission" date="2023-11" db="EMBL/GenBank/DDBJ databases">
        <title>Lentzea sokolovensis, sp. nov., Lentzea kristufkii, sp. nov., and Lentzea miocenensis, sp. nov., rare actinobacteria from Sokolov Coal Basin, Miocene lacustrine sediment, Czech Republic.</title>
        <authorList>
            <person name="Lara A."/>
            <person name="Kotroba L."/>
            <person name="Nouioui I."/>
            <person name="Neumann-Schaal M."/>
            <person name="Mast Y."/>
            <person name="Chronakova A."/>
        </authorList>
    </citation>
    <scope>NUCLEOTIDE SEQUENCE [LARGE SCALE GENOMIC DNA]</scope>
    <source>
        <strain evidence="3 4">BCCO 10_0856</strain>
    </source>
</reference>
<organism evidence="3 4">
    <name type="scientific">Lentzea miocenica</name>
    <dbReference type="NCBI Taxonomy" id="3095431"/>
    <lineage>
        <taxon>Bacteria</taxon>
        <taxon>Bacillati</taxon>
        <taxon>Actinomycetota</taxon>
        <taxon>Actinomycetes</taxon>
        <taxon>Pseudonocardiales</taxon>
        <taxon>Pseudonocardiaceae</taxon>
        <taxon>Lentzea</taxon>
    </lineage>
</organism>
<evidence type="ECO:0000256" key="1">
    <source>
        <dbReference type="SAM" id="MobiDB-lite"/>
    </source>
</evidence>
<feature type="compositionally biased region" description="Low complexity" evidence="1">
    <location>
        <begin position="28"/>
        <end position="42"/>
    </location>
</feature>
<keyword evidence="4" id="KW-1185">Reference proteome</keyword>
<dbReference type="EMBL" id="JAXAVW010000018">
    <property type="protein sequence ID" value="MDX8032970.1"/>
    <property type="molecule type" value="Genomic_DNA"/>
</dbReference>
<evidence type="ECO:0000313" key="4">
    <source>
        <dbReference type="Proteomes" id="UP001285521"/>
    </source>
</evidence>
<feature type="compositionally biased region" description="Basic and acidic residues" evidence="1">
    <location>
        <begin position="55"/>
        <end position="73"/>
    </location>
</feature>
<feature type="domain" description="CHAT" evidence="2">
    <location>
        <begin position="165"/>
        <end position="316"/>
    </location>
</feature>
<name>A0ABU4T480_9PSEU</name>
<dbReference type="RefSeq" id="WP_319968002.1">
    <property type="nucleotide sequence ID" value="NZ_JAXAVW010000018.1"/>
</dbReference>
<gene>
    <name evidence="3" type="ORF">SK803_22355</name>
</gene>
<dbReference type="Pfam" id="PF12770">
    <property type="entry name" value="CHAT"/>
    <property type="match status" value="1"/>
</dbReference>
<feature type="region of interest" description="Disordered" evidence="1">
    <location>
        <begin position="20"/>
        <end position="73"/>
    </location>
</feature>
<proteinExistence type="predicted"/>
<comment type="caution">
    <text evidence="3">The sequence shown here is derived from an EMBL/GenBank/DDBJ whole genome shotgun (WGS) entry which is preliminary data.</text>
</comment>
<evidence type="ECO:0000259" key="2">
    <source>
        <dbReference type="Pfam" id="PF12770"/>
    </source>
</evidence>
<protein>
    <submittedName>
        <fullName evidence="3">CHAT domain-containing protein</fullName>
    </submittedName>
</protein>
<dbReference type="InterPro" id="IPR024983">
    <property type="entry name" value="CHAT_dom"/>
</dbReference>
<reference evidence="3 4" key="2">
    <citation type="submission" date="2023-11" db="EMBL/GenBank/DDBJ databases">
        <authorList>
            <person name="Lara A.C."/>
            <person name="Chronakova A."/>
        </authorList>
    </citation>
    <scope>NUCLEOTIDE SEQUENCE [LARGE SCALE GENOMIC DNA]</scope>
    <source>
        <strain evidence="3 4">BCCO 10_0856</strain>
    </source>
</reference>
<dbReference type="Proteomes" id="UP001285521">
    <property type="component" value="Unassembled WGS sequence"/>
</dbReference>
<sequence length="352" mass="38652">MSEKQYRDQIDRLTTELAKLRSDEGKAKAAASKARSDASSYRAKIKPTTSSSMARSHESSARSADKRAETEDTKVAGFASKIADRTKKLNTAETNLARERQAAARKEEQFTQRRRREELDHAKRVARLSRPVVRHVHEIQQVPAPKTEELRLLYLTSNPGMNLRVDAEVGRVQRAVRGTLHRDYVEIELRPAATPQDLLDGLNDLRPHVVHFSGHGGDGAVVMDNGDVAEPQEREVSIDRLGRALGAVDRPPVLLVLNACDTVDGISDEVLSAVPLVIAMADSVLDEAAALFATQFYTAVASGQSVHNAYKQGVLAVEMGGLDDESWMIKLLNRDDVDPADVVLVRPPADVL</sequence>